<keyword evidence="5" id="KW-1185">Reference proteome</keyword>
<feature type="transmembrane region" description="Helical" evidence="1">
    <location>
        <begin position="39"/>
        <end position="57"/>
    </location>
</feature>
<dbReference type="STRING" id="1167632.GCA_000286335_01268"/>
<keyword evidence="1" id="KW-0472">Membrane</keyword>
<dbReference type="EMBL" id="PZFK01000012">
    <property type="protein sequence ID" value="PTI29593.1"/>
    <property type="molecule type" value="Genomic_DNA"/>
</dbReference>
<evidence type="ECO:0000313" key="4">
    <source>
        <dbReference type="Proteomes" id="UP000241209"/>
    </source>
</evidence>
<reference evidence="3 5" key="3">
    <citation type="submission" date="2021-02" db="EMBL/GenBank/DDBJ databases">
        <title>FDA dAtabase for Regulatory Grade micrObial Sequences (FDA-ARGOS): Supporting development and validation of Infectious Disease Dx tests.</title>
        <authorList>
            <person name="Sproer C."/>
            <person name="Gronow S."/>
            <person name="Severitt S."/>
            <person name="Schroder I."/>
            <person name="Tallon L."/>
            <person name="Sadzewicz L."/>
            <person name="Zhao X."/>
            <person name="Boylan J."/>
            <person name="Ott S."/>
            <person name="Bowen H."/>
            <person name="Vavikolanu K."/>
            <person name="Mehta A."/>
            <person name="Aluvathingal J."/>
            <person name="Nadendla S."/>
            <person name="Lowell S."/>
            <person name="Myers T."/>
            <person name="Yan Y."/>
            <person name="Sichtig H."/>
        </authorList>
    </citation>
    <scope>NUCLEOTIDE SEQUENCE [LARGE SCALE GENOMIC DNA]</scope>
    <source>
        <strain evidence="3 5">FDAARGOS_1207</strain>
    </source>
</reference>
<gene>
    <name evidence="2" type="ORF">BU072_07030</name>
    <name evidence="3" type="ORF">I6J37_08010</name>
</gene>
<dbReference type="AlphaFoldDB" id="A0A2T4PTA1"/>
<accession>A0A2T4PTA1</accession>
<dbReference type="Proteomes" id="UP000627155">
    <property type="component" value="Chromosome"/>
</dbReference>
<dbReference type="Proteomes" id="UP000241209">
    <property type="component" value="Unassembled WGS sequence"/>
</dbReference>
<evidence type="ECO:0000313" key="5">
    <source>
        <dbReference type="Proteomes" id="UP000627155"/>
    </source>
</evidence>
<evidence type="ECO:0008006" key="6">
    <source>
        <dbReference type="Google" id="ProtNLM"/>
    </source>
</evidence>
<protein>
    <recommendedName>
        <fullName evidence="6">DoxX family protein</fullName>
    </recommendedName>
</protein>
<sequence length="116" mass="13464">MKWVRRIFGIGFTFAGVMHFVRSEGFEAIVPSYLPFKKAIIWITGVMEIIFGLLLILKKPSELTKKLIEWFLVAVFPANVYMAQKNIPLNGKVLPKWALWGRLPLQYVLIKLVRKM</sequence>
<keyword evidence="1" id="KW-0812">Transmembrane</keyword>
<dbReference type="EMBL" id="CP069486">
    <property type="protein sequence ID" value="QRO84168.1"/>
    <property type="molecule type" value="Genomic_DNA"/>
</dbReference>
<dbReference type="PANTHER" id="PTHR36974">
    <property type="entry name" value="MEMBRANE PROTEIN-RELATED"/>
    <property type="match status" value="1"/>
</dbReference>
<keyword evidence="1" id="KW-1133">Transmembrane helix</keyword>
<dbReference type="OrthoDB" id="327939at2"/>
<dbReference type="RefSeq" id="WP_016911950.1">
    <property type="nucleotide sequence ID" value="NZ_BMDF01000004.1"/>
</dbReference>
<reference evidence="2" key="2">
    <citation type="submission" date="2018-03" db="EMBL/GenBank/DDBJ databases">
        <authorList>
            <person name="Keele B.F."/>
        </authorList>
    </citation>
    <scope>NUCLEOTIDE SEQUENCE</scope>
    <source>
        <strain evidence="2">SNUC 2204</strain>
    </source>
</reference>
<dbReference type="GeneID" id="64117077"/>
<dbReference type="PANTHER" id="PTHR36974:SF1">
    <property type="entry name" value="DOXX FAMILY MEMBRANE PROTEIN"/>
    <property type="match status" value="1"/>
</dbReference>
<reference evidence="2 4" key="1">
    <citation type="journal article" date="2016" name="Front. Microbiol.">
        <title>Comprehensive Phylogenetic Analysis of Bovine Non-aureus Staphylococci Species Based on Whole-Genome Sequencing.</title>
        <authorList>
            <person name="Naushad S."/>
            <person name="Barkema H.W."/>
            <person name="Luby C."/>
            <person name="Condas L.A."/>
            <person name="Nobrega D.B."/>
            <person name="Carson D.A."/>
            <person name="De Buck J."/>
        </authorList>
    </citation>
    <scope>NUCLEOTIDE SEQUENCE [LARGE SCALE GENOMIC DNA]</scope>
    <source>
        <strain evidence="2 4">SNUC 2204</strain>
    </source>
</reference>
<evidence type="ECO:0000256" key="1">
    <source>
        <dbReference type="SAM" id="Phobius"/>
    </source>
</evidence>
<evidence type="ECO:0000313" key="2">
    <source>
        <dbReference type="EMBL" id="PTI29593.1"/>
    </source>
</evidence>
<evidence type="ECO:0000313" key="3">
    <source>
        <dbReference type="EMBL" id="QRO84168.1"/>
    </source>
</evidence>
<name>A0A2T4PTA1_9STAP</name>
<proteinExistence type="predicted"/>
<organism evidence="2 4">
    <name type="scientific">Mammaliicoccus vitulinus</name>
    <dbReference type="NCBI Taxonomy" id="71237"/>
    <lineage>
        <taxon>Bacteria</taxon>
        <taxon>Bacillati</taxon>
        <taxon>Bacillota</taxon>
        <taxon>Bacilli</taxon>
        <taxon>Bacillales</taxon>
        <taxon>Staphylococcaceae</taxon>
        <taxon>Mammaliicoccus</taxon>
    </lineage>
</organism>